<protein>
    <recommendedName>
        <fullName evidence="1">F-box domain-containing protein</fullName>
    </recommendedName>
</protein>
<evidence type="ECO:0000313" key="2">
    <source>
        <dbReference type="EMBL" id="KZP32390.1"/>
    </source>
</evidence>
<dbReference type="PROSITE" id="PS50181">
    <property type="entry name" value="FBOX"/>
    <property type="match status" value="1"/>
</dbReference>
<dbReference type="Proteomes" id="UP000076532">
    <property type="component" value="Unassembled WGS sequence"/>
</dbReference>
<dbReference type="STRING" id="436010.A0A166V6G1"/>
<name>A0A166V6G1_9AGAM</name>
<feature type="domain" description="F-box" evidence="1">
    <location>
        <begin position="5"/>
        <end position="54"/>
    </location>
</feature>
<dbReference type="InterPro" id="IPR001810">
    <property type="entry name" value="F-box_dom"/>
</dbReference>
<sequence length="283" mass="32295">MPSTTALIFTIPPEVSEHALTYLHPTDVASFAKVSRAGRALVYGAPDYYLWRQLFLALFDDPRKSLKGHSAHLAYNWKGELQRRIRAELTAFNAEQRPDEQITTVKTLIAVILESPPVEATIPYGESASLRFATRILRDSAILSTPDAPDKICAQKISRLRAYLALSLDSPEQKHSEDGSQFLADLRVKSRCYVYDLRNYRRDNEFGPFLREREVNWAHVEAIVNVVQMNLVELEGLWLDTRPPVGLEATRGYSAPGAFKRTPEDWACVEGTWRRYVSFMDYR</sequence>
<keyword evidence="3" id="KW-1185">Reference proteome</keyword>
<reference evidence="2 3" key="1">
    <citation type="journal article" date="2016" name="Mol. Biol. Evol.">
        <title>Comparative Genomics of Early-Diverging Mushroom-Forming Fungi Provides Insights into the Origins of Lignocellulose Decay Capabilities.</title>
        <authorList>
            <person name="Nagy L.G."/>
            <person name="Riley R."/>
            <person name="Tritt A."/>
            <person name="Adam C."/>
            <person name="Daum C."/>
            <person name="Floudas D."/>
            <person name="Sun H."/>
            <person name="Yadav J.S."/>
            <person name="Pangilinan J."/>
            <person name="Larsson K.H."/>
            <person name="Matsuura K."/>
            <person name="Barry K."/>
            <person name="Labutti K."/>
            <person name="Kuo R."/>
            <person name="Ohm R.A."/>
            <person name="Bhattacharya S.S."/>
            <person name="Shirouzu T."/>
            <person name="Yoshinaga Y."/>
            <person name="Martin F.M."/>
            <person name="Grigoriev I.V."/>
            <person name="Hibbett D.S."/>
        </authorList>
    </citation>
    <scope>NUCLEOTIDE SEQUENCE [LARGE SCALE GENOMIC DNA]</scope>
    <source>
        <strain evidence="2 3">CBS 109695</strain>
    </source>
</reference>
<dbReference type="EMBL" id="KV417486">
    <property type="protein sequence ID" value="KZP32390.1"/>
    <property type="molecule type" value="Genomic_DNA"/>
</dbReference>
<dbReference type="Gene3D" id="1.20.1280.50">
    <property type="match status" value="1"/>
</dbReference>
<gene>
    <name evidence="2" type="ORF">FIBSPDRAFT_848796</name>
</gene>
<evidence type="ECO:0000259" key="1">
    <source>
        <dbReference type="PROSITE" id="PS50181"/>
    </source>
</evidence>
<dbReference type="SUPFAM" id="SSF81383">
    <property type="entry name" value="F-box domain"/>
    <property type="match status" value="1"/>
</dbReference>
<dbReference type="AlphaFoldDB" id="A0A166V6G1"/>
<proteinExistence type="predicted"/>
<evidence type="ECO:0000313" key="3">
    <source>
        <dbReference type="Proteomes" id="UP000076532"/>
    </source>
</evidence>
<accession>A0A166V6G1</accession>
<dbReference type="OrthoDB" id="3226064at2759"/>
<organism evidence="2 3">
    <name type="scientific">Athelia psychrophila</name>
    <dbReference type="NCBI Taxonomy" id="1759441"/>
    <lineage>
        <taxon>Eukaryota</taxon>
        <taxon>Fungi</taxon>
        <taxon>Dikarya</taxon>
        <taxon>Basidiomycota</taxon>
        <taxon>Agaricomycotina</taxon>
        <taxon>Agaricomycetes</taxon>
        <taxon>Agaricomycetidae</taxon>
        <taxon>Atheliales</taxon>
        <taxon>Atheliaceae</taxon>
        <taxon>Athelia</taxon>
    </lineage>
</organism>
<dbReference type="InterPro" id="IPR036047">
    <property type="entry name" value="F-box-like_dom_sf"/>
</dbReference>